<feature type="region of interest" description="Disordered" evidence="1">
    <location>
        <begin position="106"/>
        <end position="143"/>
    </location>
</feature>
<proteinExistence type="predicted"/>
<keyword evidence="3" id="KW-1185">Reference proteome</keyword>
<gene>
    <name evidence="2" type="ORF">PCANC_08886</name>
</gene>
<feature type="region of interest" description="Disordered" evidence="1">
    <location>
        <begin position="167"/>
        <end position="189"/>
    </location>
</feature>
<comment type="caution">
    <text evidence="2">The sequence shown here is derived from an EMBL/GenBank/DDBJ whole genome shotgun (WGS) entry which is preliminary data.</text>
</comment>
<dbReference type="EMBL" id="PGCJ01000073">
    <property type="protein sequence ID" value="PLW52817.1"/>
    <property type="molecule type" value="Genomic_DNA"/>
</dbReference>
<dbReference type="AlphaFoldDB" id="A0A2N5VS57"/>
<protein>
    <submittedName>
        <fullName evidence="2">Uncharacterized protein</fullName>
    </submittedName>
</protein>
<evidence type="ECO:0000313" key="3">
    <source>
        <dbReference type="Proteomes" id="UP000235388"/>
    </source>
</evidence>
<sequence>MTTDAPSLRDVLWPVQASNPVQTSHSSLPVDKVPPTAVASITSSPRFTTPSSSCNPTYFPATLNSDTHIPHHSFPPNDQSEFWFDDEFHPHTIDQLLAEYRRTLEGDTSDEPPASHQNNPTPTTTTSLNLQSASRDTQTAQKNQHFTHILNPSTISELPQSKLQIVNRPSISGSPSNHQEEPQLSNTTLHGKGSLAAKLNNLLTKLGRQVEQLGGQAWPASNTWRPSLATELNNSLASAMPLDIDLFNSMSKASEWNNSMSRASELCNYRVEQLAGFGHRVEQLDVQCPRTELFMSKGMAKGSELLNSMFKGMAEASELFDSVAKLGRQVFNSMAKLGRRAVQLGGQAWPSS</sequence>
<feature type="compositionally biased region" description="Low complexity" evidence="1">
    <location>
        <begin position="117"/>
        <end position="132"/>
    </location>
</feature>
<reference evidence="2 3" key="1">
    <citation type="submission" date="2017-11" db="EMBL/GenBank/DDBJ databases">
        <title>De novo assembly and phasing of dikaryotic genomes from two isolates of Puccinia coronata f. sp. avenae, the causal agent of oat crown rust.</title>
        <authorList>
            <person name="Miller M.E."/>
            <person name="Zhang Y."/>
            <person name="Omidvar V."/>
            <person name="Sperschneider J."/>
            <person name="Schwessinger B."/>
            <person name="Raley C."/>
            <person name="Palmer J.M."/>
            <person name="Garnica D."/>
            <person name="Upadhyaya N."/>
            <person name="Rathjen J."/>
            <person name="Taylor J.M."/>
            <person name="Park R.F."/>
            <person name="Dodds P.N."/>
            <person name="Hirsch C.D."/>
            <person name="Kianian S.F."/>
            <person name="Figueroa M."/>
        </authorList>
    </citation>
    <scope>NUCLEOTIDE SEQUENCE [LARGE SCALE GENOMIC DNA]</scope>
    <source>
        <strain evidence="2">12NC29</strain>
    </source>
</reference>
<feature type="compositionally biased region" description="Polar residues" evidence="1">
    <location>
        <begin position="133"/>
        <end position="143"/>
    </location>
</feature>
<evidence type="ECO:0000256" key="1">
    <source>
        <dbReference type="SAM" id="MobiDB-lite"/>
    </source>
</evidence>
<evidence type="ECO:0000313" key="2">
    <source>
        <dbReference type="EMBL" id="PLW52817.1"/>
    </source>
</evidence>
<accession>A0A2N5VS57</accession>
<organism evidence="2 3">
    <name type="scientific">Puccinia coronata f. sp. avenae</name>
    <dbReference type="NCBI Taxonomy" id="200324"/>
    <lineage>
        <taxon>Eukaryota</taxon>
        <taxon>Fungi</taxon>
        <taxon>Dikarya</taxon>
        <taxon>Basidiomycota</taxon>
        <taxon>Pucciniomycotina</taxon>
        <taxon>Pucciniomycetes</taxon>
        <taxon>Pucciniales</taxon>
        <taxon>Pucciniaceae</taxon>
        <taxon>Puccinia</taxon>
    </lineage>
</organism>
<name>A0A2N5VS57_9BASI</name>
<dbReference type="Proteomes" id="UP000235388">
    <property type="component" value="Unassembled WGS sequence"/>
</dbReference>